<keyword evidence="2" id="KW-0812">Transmembrane</keyword>
<reference evidence="4" key="1">
    <citation type="journal article" date="2019" name="Int. J. Syst. Evol. Microbiol.">
        <title>The Global Catalogue of Microorganisms (GCM) 10K type strain sequencing project: providing services to taxonomists for standard genome sequencing and annotation.</title>
        <authorList>
            <consortium name="The Broad Institute Genomics Platform"/>
            <consortium name="The Broad Institute Genome Sequencing Center for Infectious Disease"/>
            <person name="Wu L."/>
            <person name="Ma J."/>
        </authorList>
    </citation>
    <scope>NUCLEOTIDE SEQUENCE [LARGE SCALE GENOMIC DNA]</scope>
    <source>
        <strain evidence="4">JCM 30346</strain>
    </source>
</reference>
<evidence type="ECO:0000313" key="4">
    <source>
        <dbReference type="Proteomes" id="UP001596137"/>
    </source>
</evidence>
<dbReference type="InterPro" id="IPR046096">
    <property type="entry name" value="DUF6114"/>
</dbReference>
<feature type="region of interest" description="Disordered" evidence="1">
    <location>
        <begin position="134"/>
        <end position="154"/>
    </location>
</feature>
<evidence type="ECO:0000256" key="1">
    <source>
        <dbReference type="SAM" id="MobiDB-lite"/>
    </source>
</evidence>
<organism evidence="3 4">
    <name type="scientific">Sphaerisporangium aureirubrum</name>
    <dbReference type="NCBI Taxonomy" id="1544736"/>
    <lineage>
        <taxon>Bacteria</taxon>
        <taxon>Bacillati</taxon>
        <taxon>Actinomycetota</taxon>
        <taxon>Actinomycetes</taxon>
        <taxon>Streptosporangiales</taxon>
        <taxon>Streptosporangiaceae</taxon>
        <taxon>Sphaerisporangium</taxon>
    </lineage>
</organism>
<keyword evidence="2" id="KW-0472">Membrane</keyword>
<dbReference type="Proteomes" id="UP001596137">
    <property type="component" value="Unassembled WGS sequence"/>
</dbReference>
<keyword evidence="4" id="KW-1185">Reference proteome</keyword>
<evidence type="ECO:0000313" key="3">
    <source>
        <dbReference type="EMBL" id="MFC6081694.1"/>
    </source>
</evidence>
<keyword evidence="2" id="KW-1133">Transmembrane helix</keyword>
<proteinExistence type="predicted"/>
<gene>
    <name evidence="3" type="ORF">ACFP1K_11035</name>
</gene>
<feature type="transmembrane region" description="Helical" evidence="2">
    <location>
        <begin position="54"/>
        <end position="79"/>
    </location>
</feature>
<dbReference type="EMBL" id="JBHSRF010000011">
    <property type="protein sequence ID" value="MFC6081694.1"/>
    <property type="molecule type" value="Genomic_DNA"/>
</dbReference>
<dbReference type="Pfam" id="PF19609">
    <property type="entry name" value="DUF6114"/>
    <property type="match status" value="1"/>
</dbReference>
<evidence type="ECO:0000256" key="2">
    <source>
        <dbReference type="SAM" id="Phobius"/>
    </source>
</evidence>
<accession>A0ABW1NEC0</accession>
<dbReference type="RefSeq" id="WP_380750134.1">
    <property type="nucleotide sequence ID" value="NZ_JBHSRF010000011.1"/>
</dbReference>
<protein>
    <submittedName>
        <fullName evidence="3">DUF6114 domain-containing protein</fullName>
    </submittedName>
</protein>
<feature type="transmembrane region" description="Helical" evidence="2">
    <location>
        <begin position="86"/>
        <end position="102"/>
    </location>
</feature>
<feature type="compositionally biased region" description="Basic and acidic residues" evidence="1">
    <location>
        <begin position="144"/>
        <end position="154"/>
    </location>
</feature>
<sequence>MLLARLRPDRRLLRRARRHARSWRRSRPFWGGVCTVLAGAELLSVPFSSRGLFIAIHSAGAGIAYLLSITLILLGVVIWLQPAQRVFLGVTAVLLSATSVVYVNVGGFLLGAFLGLLGGATTAAWAPGPVRPAAVPAGGPAEGGRADEEKVSSR</sequence>
<name>A0ABW1NEC0_9ACTN</name>
<comment type="caution">
    <text evidence="3">The sequence shown here is derived from an EMBL/GenBank/DDBJ whole genome shotgun (WGS) entry which is preliminary data.</text>
</comment>